<dbReference type="PROSITE" id="PS50830">
    <property type="entry name" value="TNASE_3"/>
    <property type="match status" value="1"/>
</dbReference>
<dbReference type="PANTHER" id="PTHR12302">
    <property type="entry name" value="EBNA2 BINDING PROTEIN P100"/>
    <property type="match status" value="1"/>
</dbReference>
<sequence length="161" mass="17419">MNRLSIFVAAALAASAPAHAETIISGSVRVLDGDTVAMGVVRIRLHGIDAPEDGQTCQLTDGTEWDCGKAATDRLVEVIADRSLECSPVDRDRYGRIVADCFAEGINIGEALVRSGLAWAYRRYSLDYVPSETAAKAARRGVWQSPSIAPWDWRKQRDAGG</sequence>
<feature type="signal peptide" evidence="1">
    <location>
        <begin position="1"/>
        <end position="20"/>
    </location>
</feature>
<feature type="chain" id="PRO_5012536076" description="TNase-like domain-containing protein" evidence="1">
    <location>
        <begin position="21"/>
        <end position="161"/>
    </location>
</feature>
<dbReference type="Pfam" id="PF00565">
    <property type="entry name" value="SNase"/>
    <property type="match status" value="1"/>
</dbReference>
<evidence type="ECO:0000313" key="3">
    <source>
        <dbReference type="EMBL" id="OYR13319.1"/>
    </source>
</evidence>
<dbReference type="InterPro" id="IPR016071">
    <property type="entry name" value="Staphylococal_nuclease_OB-fold"/>
</dbReference>
<dbReference type="Gene3D" id="2.40.50.90">
    <property type="match status" value="1"/>
</dbReference>
<gene>
    <name evidence="3" type="ORF">CEV33_1044</name>
</gene>
<keyword evidence="1" id="KW-0732">Signal</keyword>
<dbReference type="SUPFAM" id="SSF50199">
    <property type="entry name" value="Staphylococcal nuclease"/>
    <property type="match status" value="1"/>
</dbReference>
<comment type="caution">
    <text evidence="3">The sequence shown here is derived from an EMBL/GenBank/DDBJ whole genome shotgun (WGS) entry which is preliminary data.</text>
</comment>
<dbReference type="InterPro" id="IPR035437">
    <property type="entry name" value="SNase_OB-fold_sf"/>
</dbReference>
<accession>A0A256FEN9</accession>
<reference evidence="3 4" key="1">
    <citation type="submission" date="2017-07" db="EMBL/GenBank/DDBJ databases">
        <title>Phylogenetic study on the rhizospheric bacterium Ochrobactrum sp. A44.</title>
        <authorList>
            <person name="Krzyzanowska D.M."/>
            <person name="Ossowicki A."/>
            <person name="Rajewska M."/>
            <person name="Maciag T."/>
            <person name="Kaczynski Z."/>
            <person name="Czerwicka M."/>
            <person name="Jafra S."/>
        </authorList>
    </citation>
    <scope>NUCLEOTIDE SEQUENCE [LARGE SCALE GENOMIC DNA]</scope>
    <source>
        <strain evidence="3 4">OgA9a</strain>
    </source>
</reference>
<name>A0A256FEN9_9HYPH</name>
<evidence type="ECO:0000313" key="4">
    <source>
        <dbReference type="Proteomes" id="UP000216478"/>
    </source>
</evidence>
<protein>
    <recommendedName>
        <fullName evidence="2">TNase-like domain-containing protein</fullName>
    </recommendedName>
</protein>
<dbReference type="OrthoDB" id="9805504at2"/>
<proteinExistence type="predicted"/>
<dbReference type="SMART" id="SM00318">
    <property type="entry name" value="SNc"/>
    <property type="match status" value="1"/>
</dbReference>
<keyword evidence="4" id="KW-1185">Reference proteome</keyword>
<evidence type="ECO:0000259" key="2">
    <source>
        <dbReference type="PROSITE" id="PS50830"/>
    </source>
</evidence>
<dbReference type="AlphaFoldDB" id="A0A256FEN9"/>
<evidence type="ECO:0000256" key="1">
    <source>
        <dbReference type="SAM" id="SignalP"/>
    </source>
</evidence>
<dbReference type="PANTHER" id="PTHR12302:SF26">
    <property type="entry name" value="BLR1266 PROTEIN"/>
    <property type="match status" value="1"/>
</dbReference>
<dbReference type="EMBL" id="NNRL01000158">
    <property type="protein sequence ID" value="OYR13319.1"/>
    <property type="molecule type" value="Genomic_DNA"/>
</dbReference>
<organism evidence="3 4">
    <name type="scientific">Brucella grignonensis</name>
    <dbReference type="NCBI Taxonomy" id="94627"/>
    <lineage>
        <taxon>Bacteria</taxon>
        <taxon>Pseudomonadati</taxon>
        <taxon>Pseudomonadota</taxon>
        <taxon>Alphaproteobacteria</taxon>
        <taxon>Hyphomicrobiales</taxon>
        <taxon>Brucellaceae</taxon>
        <taxon>Brucella/Ochrobactrum group</taxon>
        <taxon>Brucella</taxon>
    </lineage>
</organism>
<feature type="domain" description="TNase-like" evidence="2">
    <location>
        <begin position="29"/>
        <end position="145"/>
    </location>
</feature>
<dbReference type="RefSeq" id="WP_094540470.1">
    <property type="nucleotide sequence ID" value="NZ_JBHEER010000021.1"/>
</dbReference>
<dbReference type="Proteomes" id="UP000216478">
    <property type="component" value="Unassembled WGS sequence"/>
</dbReference>